<reference evidence="2" key="1">
    <citation type="submission" date="2016-07" db="EMBL/GenBank/DDBJ databases">
        <title>Frankia sp. NRRL B-16219 Genome sequencing.</title>
        <authorList>
            <person name="Ghodhbane-Gtari F."/>
            <person name="Swanson E."/>
            <person name="Gueddou A."/>
            <person name="Louati M."/>
            <person name="Nouioui I."/>
            <person name="Hezbri K."/>
            <person name="Abebe-Akele F."/>
            <person name="Simpson S."/>
            <person name="Morris K."/>
            <person name="Thomas K."/>
            <person name="Gtari M."/>
            <person name="Tisa L.S."/>
        </authorList>
    </citation>
    <scope>NUCLEOTIDE SEQUENCE [LARGE SCALE GENOMIC DNA]</scope>
    <source>
        <strain evidence="2">NRRL B-16219</strain>
    </source>
</reference>
<name>A0A1S1RK36_9ACTN</name>
<sequence length="828" mass="88734">MVAEEGTYGGGTYGEGLYGGGLPDMPARLTRVAFDRDAYALGGIITGTTSTCESLEGWSAYQHCEIDLNINSAWCYAGTGSIKITADGEGDAEVAAFGLGTDGSITSGRTYLLWVHVRPTTRQRDIRVELLWKSATDVFLTAAYSVRTELAVGWTKIGVLATAPPAARRLDIGVDVLGPEAGEVHYLDAVTVEDAGQDISEHVASWRYTLSGRNARFGQTEAGSATVLLGNEHGWFTPGRAATVEAPFGGNIVPRRRVWLLARYAGILYPVWSGYTQRWTQTIPGSQARASEVELECVDAFRWLTAALVPPPYRAEIIASGPLSYFPLDEPGESAYAGDLIAGYPAALVTAAGGDGGSAFGAPSALPVLLSGATSDSGSTSLGLHQDDDVLTTNQGAVLDLRFAGGMPPQLDLAPWSLELWIVPPLGPPTGTAQVIYHQIVPSGGVDYLSGFMLTIELSGQLQLRTGGAEVVATTPGSVCDGRGHLVTVTYRPGGAHGIAELWHNSVLAGELELTTTPMPVGIPQVAQLGGALHTLTGAITYRFTGRAGHVAHYYRQLLADEIAAHYRAGADGHHLETETDRLHAIARYAGWPLEDTRFDRGLTTLLPRDWSTSNPLTLGQDAARTAGSVTVIDAAGWWRYPHRYRWVNTVPVRADFRASYGTEPESVDFQPWLDDDEVINVYTVTRIAGASISVRDQASIDRYGLSEGETVALGAASDDESLIQAQWKLARTAEPRTRVDTVRLDPASAAPLMWPTVLPLEFGDRIMIGDLPETAPAPEIDALIGQIEGEWTAETWSLLFRLEHAQLDTMLVAGDPIYGYLGFPAGY</sequence>
<gene>
    <name evidence="1" type="ORF">BBK14_01770</name>
</gene>
<organism evidence="1 2">
    <name type="scientific">Parafrankia soli</name>
    <dbReference type="NCBI Taxonomy" id="2599596"/>
    <lineage>
        <taxon>Bacteria</taxon>
        <taxon>Bacillati</taxon>
        <taxon>Actinomycetota</taxon>
        <taxon>Actinomycetes</taxon>
        <taxon>Frankiales</taxon>
        <taxon>Frankiaceae</taxon>
        <taxon>Parafrankia</taxon>
    </lineage>
</organism>
<dbReference type="RefSeq" id="WP_071059482.1">
    <property type="nucleotide sequence ID" value="NZ_MAXA01000002.1"/>
</dbReference>
<accession>A0A1S1RK36</accession>
<proteinExistence type="predicted"/>
<dbReference type="EMBL" id="MAXA01000002">
    <property type="protein sequence ID" value="OHV46600.1"/>
    <property type="molecule type" value="Genomic_DNA"/>
</dbReference>
<dbReference type="OrthoDB" id="3445328at2"/>
<evidence type="ECO:0000313" key="2">
    <source>
        <dbReference type="Proteomes" id="UP000179769"/>
    </source>
</evidence>
<comment type="caution">
    <text evidence="1">The sequence shown here is derived from an EMBL/GenBank/DDBJ whole genome shotgun (WGS) entry which is preliminary data.</text>
</comment>
<keyword evidence="2" id="KW-1185">Reference proteome</keyword>
<dbReference type="AlphaFoldDB" id="A0A1S1RK36"/>
<evidence type="ECO:0008006" key="3">
    <source>
        <dbReference type="Google" id="ProtNLM"/>
    </source>
</evidence>
<dbReference type="Proteomes" id="UP000179769">
    <property type="component" value="Unassembled WGS sequence"/>
</dbReference>
<dbReference type="SUPFAM" id="SSF49899">
    <property type="entry name" value="Concanavalin A-like lectins/glucanases"/>
    <property type="match status" value="1"/>
</dbReference>
<evidence type="ECO:0000313" key="1">
    <source>
        <dbReference type="EMBL" id="OHV46600.1"/>
    </source>
</evidence>
<dbReference type="Gene3D" id="2.60.120.260">
    <property type="entry name" value="Galactose-binding domain-like"/>
    <property type="match status" value="1"/>
</dbReference>
<dbReference type="Gene3D" id="2.60.120.200">
    <property type="match status" value="1"/>
</dbReference>
<protein>
    <recommendedName>
        <fullName evidence="3">CBM-cenC domain-containing protein</fullName>
    </recommendedName>
</protein>
<dbReference type="InterPro" id="IPR013320">
    <property type="entry name" value="ConA-like_dom_sf"/>
</dbReference>